<accession>A0A229RE56</accession>
<dbReference type="Proteomes" id="UP000215223">
    <property type="component" value="Unassembled WGS sequence"/>
</dbReference>
<protein>
    <submittedName>
        <fullName evidence="2">Uncharacterized protein</fullName>
    </submittedName>
</protein>
<keyword evidence="3" id="KW-1185">Reference proteome</keyword>
<comment type="caution">
    <text evidence="2">The sequence shown here is derived from an EMBL/GenBank/DDBJ whole genome shotgun (WGS) entry which is preliminary data.</text>
</comment>
<dbReference type="AlphaFoldDB" id="A0A229RE56"/>
<dbReference type="EMBL" id="NMQT01000174">
    <property type="protein sequence ID" value="OXM44946.1"/>
    <property type="molecule type" value="Genomic_DNA"/>
</dbReference>
<reference evidence="2 3" key="1">
    <citation type="submission" date="2017-07" db="EMBL/GenBank/DDBJ databases">
        <title>Amycolatopsis thailandensis Genome sequencing and assembly.</title>
        <authorList>
            <person name="Kaur N."/>
            <person name="Mayilraj S."/>
        </authorList>
    </citation>
    <scope>NUCLEOTIDE SEQUENCE [LARGE SCALE GENOMIC DNA]</scope>
    <source>
        <strain evidence="2 3">JCM 16380</strain>
    </source>
</reference>
<sequence length="73" mass="8059">MRAEPQADPGHRRKLRTSCEREETGAERRTLLQLAGRILDSWPATIRLLTVVAGGLWLLNATGDLGLVRLGKP</sequence>
<organism evidence="2 3">
    <name type="scientific">Amycolatopsis thailandensis</name>
    <dbReference type="NCBI Taxonomy" id="589330"/>
    <lineage>
        <taxon>Bacteria</taxon>
        <taxon>Bacillati</taxon>
        <taxon>Actinomycetota</taxon>
        <taxon>Actinomycetes</taxon>
        <taxon>Pseudonocardiales</taxon>
        <taxon>Pseudonocardiaceae</taxon>
        <taxon>Amycolatopsis</taxon>
    </lineage>
</organism>
<evidence type="ECO:0000313" key="3">
    <source>
        <dbReference type="Proteomes" id="UP000215223"/>
    </source>
</evidence>
<dbReference type="RefSeq" id="WP_093939013.1">
    <property type="nucleotide sequence ID" value="NZ_NMQT01000174.1"/>
</dbReference>
<proteinExistence type="predicted"/>
<gene>
    <name evidence="2" type="ORF">CFP71_39540</name>
</gene>
<evidence type="ECO:0000313" key="2">
    <source>
        <dbReference type="EMBL" id="OXM44946.1"/>
    </source>
</evidence>
<name>A0A229RE56_9PSEU</name>
<evidence type="ECO:0000256" key="1">
    <source>
        <dbReference type="SAM" id="MobiDB-lite"/>
    </source>
</evidence>
<feature type="region of interest" description="Disordered" evidence="1">
    <location>
        <begin position="1"/>
        <end position="22"/>
    </location>
</feature>